<reference evidence="2" key="1">
    <citation type="submission" date="2020-07" db="EMBL/GenBank/DDBJ databases">
        <authorList>
            <person name="Nazaruddin N."/>
        </authorList>
    </citation>
    <scope>NUCLEOTIDE SEQUENCE</scope>
</reference>
<gene>
    <name evidence="2" type="ORF">MHI_LOCUS142355</name>
</gene>
<feature type="region of interest" description="Disordered" evidence="1">
    <location>
        <begin position="195"/>
        <end position="226"/>
    </location>
</feature>
<evidence type="ECO:0000313" key="2">
    <source>
        <dbReference type="EMBL" id="CAD1469692.1"/>
    </source>
</evidence>
<protein>
    <submittedName>
        <fullName evidence="2">Uncharacterized protein</fullName>
    </submittedName>
</protein>
<evidence type="ECO:0000313" key="3">
    <source>
        <dbReference type="Proteomes" id="UP000752696"/>
    </source>
</evidence>
<comment type="caution">
    <text evidence="2">The sequence shown here is derived from an EMBL/GenBank/DDBJ whole genome shotgun (WGS) entry which is preliminary data.</text>
</comment>
<dbReference type="OrthoDB" id="7615112at2759"/>
<dbReference type="AlphaFoldDB" id="A0A6V7GVI4"/>
<dbReference type="Proteomes" id="UP000752696">
    <property type="component" value="Unassembled WGS sequence"/>
</dbReference>
<name>A0A6V7GVI4_9HYME</name>
<proteinExistence type="predicted"/>
<dbReference type="EMBL" id="CAJDYZ010002782">
    <property type="protein sequence ID" value="CAD1469692.1"/>
    <property type="molecule type" value="Genomic_DNA"/>
</dbReference>
<sequence>MKLESAGIKEIRVRRAITGGVIIEIPGEKSAKKADQLAGRLREFFPDGRGLKMTRPIKMAERSGRLGHSGRGSVSGGFGGRLQRLRHKDGGGLTPYPDEHGDRVATVLGRSGEETYHRGESTGRMGVGASRGAEHPPPPMFPMHRSGAYGIRHNAARRTRTAAVSAIGAGHWARECTAPVRCLICTDLGRPGDYRFDSKACRPPTRPKRRSATSNCGGQNKGLEAS</sequence>
<organism evidence="2 3">
    <name type="scientific">Heterotrigona itama</name>
    <dbReference type="NCBI Taxonomy" id="395501"/>
    <lineage>
        <taxon>Eukaryota</taxon>
        <taxon>Metazoa</taxon>
        <taxon>Ecdysozoa</taxon>
        <taxon>Arthropoda</taxon>
        <taxon>Hexapoda</taxon>
        <taxon>Insecta</taxon>
        <taxon>Pterygota</taxon>
        <taxon>Neoptera</taxon>
        <taxon>Endopterygota</taxon>
        <taxon>Hymenoptera</taxon>
        <taxon>Apocrita</taxon>
        <taxon>Aculeata</taxon>
        <taxon>Apoidea</taxon>
        <taxon>Anthophila</taxon>
        <taxon>Apidae</taxon>
        <taxon>Heterotrigona</taxon>
    </lineage>
</organism>
<evidence type="ECO:0000256" key="1">
    <source>
        <dbReference type="SAM" id="MobiDB-lite"/>
    </source>
</evidence>
<accession>A0A6V7GVI4</accession>
<keyword evidence="3" id="KW-1185">Reference proteome</keyword>
<feature type="region of interest" description="Disordered" evidence="1">
    <location>
        <begin position="115"/>
        <end position="139"/>
    </location>
</feature>